<protein>
    <submittedName>
        <fullName evidence="2">GLPGLI family protein</fullName>
    </submittedName>
</protein>
<feature type="region of interest" description="Disordered" evidence="1">
    <location>
        <begin position="222"/>
        <end position="276"/>
    </location>
</feature>
<gene>
    <name evidence="2" type="ORF">SAMN05660477_02497</name>
</gene>
<feature type="compositionally biased region" description="Polar residues" evidence="1">
    <location>
        <begin position="222"/>
        <end position="231"/>
    </location>
</feature>
<sequence>MKYILGIIGVIISQFTFSQATRFVYQASMTPDSTKVTEKKIEKVYLDVDGQKSVFYSENRAKRDSIMNRMRETKNFDRTQIQDLRSIIDYSVEKDLAKQNLNFKQRIARDQYVYEEQIPNTWKILPETVKIGNYQTQKAEQNYGGRTWYAWFTTDVPLQDGPYKFGGLPGLIVKLEDSKGDYSFDLMESKKIASIQTPESRGQDISIKKDKFLAMQKRFQQDPSSFMNANSNRMGGGQRANAGGRQRQVSNPQQMQDMQKRMLDDIKSRNNPIEKL</sequence>
<evidence type="ECO:0000313" key="3">
    <source>
        <dbReference type="Proteomes" id="UP000191112"/>
    </source>
</evidence>
<keyword evidence="3" id="KW-1185">Reference proteome</keyword>
<feature type="compositionally biased region" description="Basic and acidic residues" evidence="1">
    <location>
        <begin position="258"/>
        <end position="276"/>
    </location>
</feature>
<proteinExistence type="predicted"/>
<reference evidence="2 3" key="1">
    <citation type="submission" date="2017-02" db="EMBL/GenBank/DDBJ databases">
        <authorList>
            <person name="Peterson S.W."/>
        </authorList>
    </citation>
    <scope>NUCLEOTIDE SEQUENCE [LARGE SCALE GENOMIC DNA]</scope>
    <source>
        <strain evidence="2 3">DSM 22323</strain>
    </source>
</reference>
<dbReference type="OrthoDB" id="1440774at2"/>
<dbReference type="STRING" id="619805.SAMN05660477_02497"/>
<accession>A0A1T5G273</accession>
<dbReference type="Pfam" id="PF09697">
    <property type="entry name" value="Porph_ging"/>
    <property type="match status" value="1"/>
</dbReference>
<dbReference type="InterPro" id="IPR005901">
    <property type="entry name" value="GLPGLI"/>
</dbReference>
<organism evidence="2 3">
    <name type="scientific">Soonwooa buanensis</name>
    <dbReference type="NCBI Taxonomy" id="619805"/>
    <lineage>
        <taxon>Bacteria</taxon>
        <taxon>Pseudomonadati</taxon>
        <taxon>Bacteroidota</taxon>
        <taxon>Flavobacteriia</taxon>
        <taxon>Flavobacteriales</taxon>
        <taxon>Weeksellaceae</taxon>
        <taxon>Chryseobacterium group</taxon>
        <taxon>Soonwooa</taxon>
    </lineage>
</organism>
<name>A0A1T5G273_9FLAO</name>
<evidence type="ECO:0000256" key="1">
    <source>
        <dbReference type="SAM" id="MobiDB-lite"/>
    </source>
</evidence>
<evidence type="ECO:0000313" key="2">
    <source>
        <dbReference type="EMBL" id="SKC02452.1"/>
    </source>
</evidence>
<dbReference type="Proteomes" id="UP000191112">
    <property type="component" value="Unassembled WGS sequence"/>
</dbReference>
<dbReference type="NCBIfam" id="TIGR01200">
    <property type="entry name" value="GLPGLI"/>
    <property type="match status" value="1"/>
</dbReference>
<dbReference type="RefSeq" id="WP_079667694.1">
    <property type="nucleotide sequence ID" value="NZ_FUYZ01000009.1"/>
</dbReference>
<dbReference type="AlphaFoldDB" id="A0A1T5G273"/>
<feature type="compositionally biased region" description="Low complexity" evidence="1">
    <location>
        <begin position="239"/>
        <end position="248"/>
    </location>
</feature>
<dbReference type="EMBL" id="FUYZ01000009">
    <property type="protein sequence ID" value="SKC02452.1"/>
    <property type="molecule type" value="Genomic_DNA"/>
</dbReference>